<sequence>MEHDPVLGFAALAHPHRLQVMRLLMRHYPRRIPAGEIGTVLGLRPSTLSGYLAQLMEAGLISQERRATSLLYAASVEGVSLLNAAWMGDVCGGRGWPETGSPGARVRNLLFVGVGNAGPSLIAEALLRTQAGEAFEVFSAGIEAVDEPAPEVMTFLAQGDHDTGLLWSKPLGTWQGEGAPQMDIVVTLGDRAAAFAPDWPGGPHRAAWRLAPGLSLAALQLDLSARLSPLAALDLAVTPAARVQRVLDAAAEPVIG</sequence>
<dbReference type="PANTHER" id="PTHR43132:SF2">
    <property type="entry name" value="ARSENICAL RESISTANCE OPERON REPRESSOR ARSR-RELATED"/>
    <property type="match status" value="1"/>
</dbReference>
<evidence type="ECO:0000313" key="5">
    <source>
        <dbReference type="EMBL" id="MCW1933636.1"/>
    </source>
</evidence>
<dbReference type="InterPro" id="IPR036390">
    <property type="entry name" value="WH_DNA-bd_sf"/>
</dbReference>
<keyword evidence="6" id="KW-1185">Reference proteome</keyword>
<reference evidence="5 6" key="1">
    <citation type="submission" date="2022-10" db="EMBL/GenBank/DDBJ databases">
        <title>Pararhodobacter sp. nov., isolated from marine algae.</title>
        <authorList>
            <person name="Choi B.J."/>
            <person name="Kim J.M."/>
            <person name="Lee J.K."/>
            <person name="Choi D.G."/>
            <person name="Jeon C.O."/>
        </authorList>
    </citation>
    <scope>NUCLEOTIDE SEQUENCE [LARGE SCALE GENOMIC DNA]</scope>
    <source>
        <strain evidence="5 6">ZQ420</strain>
    </source>
</reference>
<name>A0ABT3H1H5_9RHOB</name>
<dbReference type="RefSeq" id="WP_264506518.1">
    <property type="nucleotide sequence ID" value="NZ_JAPDFL010000001.1"/>
</dbReference>
<keyword evidence="2" id="KW-0238">DNA-binding</keyword>
<dbReference type="SUPFAM" id="SSF52788">
    <property type="entry name" value="Phosphotyrosine protein phosphatases I"/>
    <property type="match status" value="1"/>
</dbReference>
<feature type="domain" description="HTH arsR-type" evidence="4">
    <location>
        <begin position="1"/>
        <end position="94"/>
    </location>
</feature>
<accession>A0ABT3H1H5</accession>
<keyword evidence="3" id="KW-0804">Transcription</keyword>
<proteinExistence type="predicted"/>
<dbReference type="PROSITE" id="PS50987">
    <property type="entry name" value="HTH_ARSR_2"/>
    <property type="match status" value="1"/>
</dbReference>
<dbReference type="InterPro" id="IPR036388">
    <property type="entry name" value="WH-like_DNA-bd_sf"/>
</dbReference>
<dbReference type="InterPro" id="IPR036196">
    <property type="entry name" value="Ptyr_pPase_sf"/>
</dbReference>
<keyword evidence="1" id="KW-0805">Transcription regulation</keyword>
<dbReference type="Gene3D" id="1.10.10.10">
    <property type="entry name" value="Winged helix-like DNA-binding domain superfamily/Winged helix DNA-binding domain"/>
    <property type="match status" value="1"/>
</dbReference>
<evidence type="ECO:0000256" key="3">
    <source>
        <dbReference type="ARBA" id="ARBA00023163"/>
    </source>
</evidence>
<dbReference type="SMART" id="SM00226">
    <property type="entry name" value="LMWPc"/>
    <property type="match status" value="1"/>
</dbReference>
<dbReference type="Proteomes" id="UP001208938">
    <property type="component" value="Unassembled WGS sequence"/>
</dbReference>
<dbReference type="SMART" id="SM00418">
    <property type="entry name" value="HTH_ARSR"/>
    <property type="match status" value="1"/>
</dbReference>
<dbReference type="InterPro" id="IPR023485">
    <property type="entry name" value="Ptyr_pPase"/>
</dbReference>
<evidence type="ECO:0000259" key="4">
    <source>
        <dbReference type="PROSITE" id="PS50987"/>
    </source>
</evidence>
<dbReference type="SUPFAM" id="SSF46785">
    <property type="entry name" value="Winged helix' DNA-binding domain"/>
    <property type="match status" value="1"/>
</dbReference>
<dbReference type="CDD" id="cd00090">
    <property type="entry name" value="HTH_ARSR"/>
    <property type="match status" value="1"/>
</dbReference>
<dbReference type="Pfam" id="PF01451">
    <property type="entry name" value="LMWPc"/>
    <property type="match status" value="1"/>
</dbReference>
<dbReference type="InterPro" id="IPR051011">
    <property type="entry name" value="Metal_resp_trans_reg"/>
</dbReference>
<evidence type="ECO:0000256" key="1">
    <source>
        <dbReference type="ARBA" id="ARBA00023015"/>
    </source>
</evidence>
<dbReference type="Gene3D" id="3.40.50.2300">
    <property type="match status" value="1"/>
</dbReference>
<organism evidence="5 6">
    <name type="scientific">Pararhodobacter zhoushanensis</name>
    <dbReference type="NCBI Taxonomy" id="2479545"/>
    <lineage>
        <taxon>Bacteria</taxon>
        <taxon>Pseudomonadati</taxon>
        <taxon>Pseudomonadota</taxon>
        <taxon>Alphaproteobacteria</taxon>
        <taxon>Rhodobacterales</taxon>
        <taxon>Paracoccaceae</taxon>
        <taxon>Pararhodobacter</taxon>
    </lineage>
</organism>
<comment type="caution">
    <text evidence="5">The sequence shown here is derived from an EMBL/GenBank/DDBJ whole genome shotgun (WGS) entry which is preliminary data.</text>
</comment>
<dbReference type="InterPro" id="IPR001845">
    <property type="entry name" value="HTH_ArsR_DNA-bd_dom"/>
</dbReference>
<evidence type="ECO:0000313" key="6">
    <source>
        <dbReference type="Proteomes" id="UP001208938"/>
    </source>
</evidence>
<dbReference type="EMBL" id="JAPDFL010000001">
    <property type="protein sequence ID" value="MCW1933636.1"/>
    <property type="molecule type" value="Genomic_DNA"/>
</dbReference>
<protein>
    <submittedName>
        <fullName evidence="5">Helix-turn-helix domain-containing protein</fullName>
    </submittedName>
</protein>
<evidence type="ECO:0000256" key="2">
    <source>
        <dbReference type="ARBA" id="ARBA00023125"/>
    </source>
</evidence>
<gene>
    <name evidence="5" type="ORF">OKW52_15570</name>
</gene>
<dbReference type="Pfam" id="PF01022">
    <property type="entry name" value="HTH_5"/>
    <property type="match status" value="1"/>
</dbReference>
<dbReference type="PANTHER" id="PTHR43132">
    <property type="entry name" value="ARSENICAL RESISTANCE OPERON REPRESSOR ARSR-RELATED"/>
    <property type="match status" value="1"/>
</dbReference>
<dbReference type="InterPro" id="IPR011991">
    <property type="entry name" value="ArsR-like_HTH"/>
</dbReference>